<evidence type="ECO:0000256" key="8">
    <source>
        <dbReference type="ARBA" id="ARBA00023175"/>
    </source>
</evidence>
<evidence type="ECO:0000256" key="2">
    <source>
        <dbReference type="ARBA" id="ARBA00009622"/>
    </source>
</evidence>
<evidence type="ECO:0000256" key="10">
    <source>
        <dbReference type="PROSITE-ProRule" id="PRU00339"/>
    </source>
</evidence>
<keyword evidence="3" id="KW-0963">Cytoplasm</keyword>
<organism evidence="11 12">
    <name type="scientific">Nostoc paludosum FACHB-159</name>
    <dbReference type="NCBI Taxonomy" id="2692908"/>
    <lineage>
        <taxon>Bacteria</taxon>
        <taxon>Bacillati</taxon>
        <taxon>Cyanobacteriota</taxon>
        <taxon>Cyanophyceae</taxon>
        <taxon>Nostocales</taxon>
        <taxon>Nostocaceae</taxon>
        <taxon>Nostoc</taxon>
    </lineage>
</organism>
<dbReference type="InterPro" id="IPR019734">
    <property type="entry name" value="TPR_rpt"/>
</dbReference>
<feature type="repeat" description="TPR" evidence="10">
    <location>
        <begin position="26"/>
        <end position="59"/>
    </location>
</feature>
<accession>A0ABR8K8E4</accession>
<keyword evidence="9" id="KW-0206">Cytoskeleton</keyword>
<evidence type="ECO:0000256" key="6">
    <source>
        <dbReference type="ARBA" id="ARBA00022803"/>
    </source>
</evidence>
<keyword evidence="12" id="KW-1185">Reference proteome</keyword>
<evidence type="ECO:0000256" key="7">
    <source>
        <dbReference type="ARBA" id="ARBA00023054"/>
    </source>
</evidence>
<dbReference type="InterPro" id="IPR011990">
    <property type="entry name" value="TPR-like_helical_dom_sf"/>
</dbReference>
<keyword evidence="6 10" id="KW-0802">TPR repeat</keyword>
<sequence length="81" mass="9381">MHCVTTHPTFKFIVQRLLGEEHPDVATSYNNLALLYYSQGRYSEAEPLFQKVLEIAELCLGVNHPNIITFRKHLKLLPDRT</sequence>
<protein>
    <submittedName>
        <fullName evidence="11">Tetratricopeptide repeat protein</fullName>
    </submittedName>
</protein>
<evidence type="ECO:0000256" key="4">
    <source>
        <dbReference type="ARBA" id="ARBA00022701"/>
    </source>
</evidence>
<proteinExistence type="inferred from homology"/>
<evidence type="ECO:0000256" key="5">
    <source>
        <dbReference type="ARBA" id="ARBA00022737"/>
    </source>
</evidence>
<name>A0ABR8K8E4_9NOSO</name>
<dbReference type="PANTHER" id="PTHR45783:SF3">
    <property type="entry name" value="KINESIN LIGHT CHAIN"/>
    <property type="match status" value="1"/>
</dbReference>
<comment type="caution">
    <text evidence="11">The sequence shown here is derived from an EMBL/GenBank/DDBJ whole genome shotgun (WGS) entry which is preliminary data.</text>
</comment>
<gene>
    <name evidence="11" type="ORF">H6H03_18010</name>
</gene>
<dbReference type="EMBL" id="JACJTU010000016">
    <property type="protein sequence ID" value="MBD2735763.1"/>
    <property type="molecule type" value="Genomic_DNA"/>
</dbReference>
<evidence type="ECO:0000256" key="3">
    <source>
        <dbReference type="ARBA" id="ARBA00022490"/>
    </source>
</evidence>
<evidence type="ECO:0000313" key="11">
    <source>
        <dbReference type="EMBL" id="MBD2735763.1"/>
    </source>
</evidence>
<dbReference type="PANTHER" id="PTHR45783">
    <property type="entry name" value="KINESIN LIGHT CHAIN"/>
    <property type="match status" value="1"/>
</dbReference>
<dbReference type="SMART" id="SM00028">
    <property type="entry name" value="TPR"/>
    <property type="match status" value="1"/>
</dbReference>
<dbReference type="PROSITE" id="PS50005">
    <property type="entry name" value="TPR"/>
    <property type="match status" value="1"/>
</dbReference>
<dbReference type="Pfam" id="PF13374">
    <property type="entry name" value="TPR_10"/>
    <property type="match status" value="1"/>
</dbReference>
<evidence type="ECO:0000256" key="1">
    <source>
        <dbReference type="ARBA" id="ARBA00004245"/>
    </source>
</evidence>
<comment type="subcellular location">
    <subcellularLocation>
        <location evidence="1">Cytoplasm</location>
        <location evidence="1">Cytoskeleton</location>
    </subcellularLocation>
</comment>
<comment type="similarity">
    <text evidence="2">Belongs to the kinesin light chain family.</text>
</comment>
<dbReference type="Gene3D" id="1.25.40.10">
    <property type="entry name" value="Tetratricopeptide repeat domain"/>
    <property type="match status" value="1"/>
</dbReference>
<keyword evidence="5" id="KW-0677">Repeat</keyword>
<dbReference type="SUPFAM" id="SSF48452">
    <property type="entry name" value="TPR-like"/>
    <property type="match status" value="1"/>
</dbReference>
<keyword evidence="8" id="KW-0505">Motor protein</keyword>
<keyword evidence="4" id="KW-0493">Microtubule</keyword>
<keyword evidence="7" id="KW-0175">Coiled coil</keyword>
<evidence type="ECO:0000256" key="9">
    <source>
        <dbReference type="ARBA" id="ARBA00023212"/>
    </source>
</evidence>
<dbReference type="InterPro" id="IPR002151">
    <property type="entry name" value="Kinesin_light"/>
</dbReference>
<dbReference type="PROSITE" id="PS50293">
    <property type="entry name" value="TPR_REGION"/>
    <property type="match status" value="1"/>
</dbReference>
<reference evidence="11 12" key="1">
    <citation type="journal article" date="2020" name="ISME J.">
        <title>Comparative genomics reveals insights into cyanobacterial evolution and habitat adaptation.</title>
        <authorList>
            <person name="Chen M.Y."/>
            <person name="Teng W.K."/>
            <person name="Zhao L."/>
            <person name="Hu C.X."/>
            <person name="Zhou Y.K."/>
            <person name="Han B.P."/>
            <person name="Song L.R."/>
            <person name="Shu W.S."/>
        </authorList>
    </citation>
    <scope>NUCLEOTIDE SEQUENCE [LARGE SCALE GENOMIC DNA]</scope>
    <source>
        <strain evidence="11 12">FACHB-159</strain>
    </source>
</reference>
<evidence type="ECO:0000313" key="12">
    <source>
        <dbReference type="Proteomes" id="UP000637383"/>
    </source>
</evidence>
<dbReference type="Proteomes" id="UP000637383">
    <property type="component" value="Unassembled WGS sequence"/>
</dbReference>